<evidence type="ECO:0000313" key="1">
    <source>
        <dbReference type="EMBL" id="KAJ1679898.1"/>
    </source>
</evidence>
<organism evidence="1 2">
    <name type="scientific">Spiromyces aspiralis</name>
    <dbReference type="NCBI Taxonomy" id="68401"/>
    <lineage>
        <taxon>Eukaryota</taxon>
        <taxon>Fungi</taxon>
        <taxon>Fungi incertae sedis</taxon>
        <taxon>Zoopagomycota</taxon>
        <taxon>Kickxellomycotina</taxon>
        <taxon>Kickxellomycetes</taxon>
        <taxon>Kickxellales</taxon>
        <taxon>Kickxellaceae</taxon>
        <taxon>Spiromyces</taxon>
    </lineage>
</organism>
<feature type="non-terminal residue" evidence="1">
    <location>
        <position position="100"/>
    </location>
</feature>
<accession>A0ACC1HXQ2</accession>
<evidence type="ECO:0000313" key="2">
    <source>
        <dbReference type="Proteomes" id="UP001145114"/>
    </source>
</evidence>
<comment type="caution">
    <text evidence="1">The sequence shown here is derived from an EMBL/GenBank/DDBJ whole genome shotgun (WGS) entry which is preliminary data.</text>
</comment>
<proteinExistence type="predicted"/>
<gene>
    <name evidence="1" type="ORF">EV182_001104</name>
</gene>
<dbReference type="Proteomes" id="UP001145114">
    <property type="component" value="Unassembled WGS sequence"/>
</dbReference>
<dbReference type="EMBL" id="JAMZIH010000127">
    <property type="protein sequence ID" value="KAJ1679898.1"/>
    <property type="molecule type" value="Genomic_DNA"/>
</dbReference>
<name>A0ACC1HXQ2_9FUNG</name>
<keyword evidence="2" id="KW-1185">Reference proteome</keyword>
<sequence length="100" mass="11680">MSRQTGGSYYTFSINGSTSAQRGRIRPGEEGMTPEERRRHRNAQSARRTRARRAEQVSTLEQRREELALEVADLEYQLLDMKFEQEVKSGLHAYHVRLQK</sequence>
<reference evidence="1" key="1">
    <citation type="submission" date="2022-06" db="EMBL/GenBank/DDBJ databases">
        <title>Phylogenomic reconstructions and comparative analyses of Kickxellomycotina fungi.</title>
        <authorList>
            <person name="Reynolds N.K."/>
            <person name="Stajich J.E."/>
            <person name="Barry K."/>
            <person name="Grigoriev I.V."/>
            <person name="Crous P."/>
            <person name="Smith M.E."/>
        </authorList>
    </citation>
    <scope>NUCLEOTIDE SEQUENCE</scope>
    <source>
        <strain evidence="1">RSA 2271</strain>
    </source>
</reference>
<protein>
    <submittedName>
        <fullName evidence="1">Uncharacterized protein</fullName>
    </submittedName>
</protein>